<dbReference type="OrthoDB" id="1923159at2759"/>
<dbReference type="GO" id="GO:0003676">
    <property type="term" value="F:nucleic acid binding"/>
    <property type="evidence" value="ECO:0007669"/>
    <property type="project" value="InterPro"/>
</dbReference>
<evidence type="ECO:0000313" key="4">
    <source>
        <dbReference type="EMBL" id="KAF9950084.1"/>
    </source>
</evidence>
<feature type="compositionally biased region" description="Low complexity" evidence="2">
    <location>
        <begin position="608"/>
        <end position="621"/>
    </location>
</feature>
<dbReference type="InterPro" id="IPR039780">
    <property type="entry name" value="Mot2"/>
</dbReference>
<dbReference type="InterPro" id="IPR012677">
    <property type="entry name" value="Nucleotide-bd_a/b_plait_sf"/>
</dbReference>
<dbReference type="Proteomes" id="UP000749646">
    <property type="component" value="Unassembled WGS sequence"/>
</dbReference>
<evidence type="ECO:0000256" key="1">
    <source>
        <dbReference type="PROSITE-ProRule" id="PRU00723"/>
    </source>
</evidence>
<evidence type="ECO:0000259" key="3">
    <source>
        <dbReference type="PROSITE" id="PS50103"/>
    </source>
</evidence>
<keyword evidence="1" id="KW-0863">Zinc-finger</keyword>
<dbReference type="GO" id="GO:0004842">
    <property type="term" value="F:ubiquitin-protein transferase activity"/>
    <property type="evidence" value="ECO:0007669"/>
    <property type="project" value="InterPro"/>
</dbReference>
<keyword evidence="5" id="KW-1185">Reference proteome</keyword>
<dbReference type="GO" id="GO:0030014">
    <property type="term" value="C:CCR4-NOT complex"/>
    <property type="evidence" value="ECO:0007669"/>
    <property type="project" value="InterPro"/>
</dbReference>
<sequence length="903" mass="101335">MPSNGSSPGQASVGVYITYVRKEDATKAIAAIDGSIWDGRILRASYGTTKYCTYYLRGMSCQNPGCMYLHEPGEDADSFTKEDLAVGKHHQPQDQSSYDPYGNKPNPLGRPPLPHQGTSSSSLTPKAKPATVGSFHTNTSDWPAPGGERSNYDDKDDDGSALPATASWGKVNSNPSTPTLHNSTLRKSDGPPPLRSKGSTASIITGVVVNNGKRKEVNYAKDGSQMDSPVVDAPTPAEALAIESAAKQQVLLEQRQQQEQLRKQLQQQKQQQEAEQQAELLNLKLRKQKQSEQEREQQELQKQKQQQEMEQKMQKQKEKEERKKEQERQEKLQKEKEQQEKTQREQELKEQKEHEEREEKERVEKDRLNKERLEEERLEEERLEEERLKNERLEREQQEKEQLEKEMLERQREAKERKEREEREEQEMREQKERERKVKESRLAQNQPILTLGSFSFNPDPSLATLPHAFGGGDGVVPLGSETAGPFGLDTFAAFSNLPLTPTHYTGSFNPFSMDDEPLMRRSQVPTARSFLNDADYDPTSGRNRPVGPPIPGKPRQTSRFGFAMDNQYSDSFGREGYSDTQSMQDGFRALFPNVNVSFGQPNGSLNQHQQQPQQQSQQVQYHTSPLLHRQEASLNASVWGSGDKQDDIPYQRAMNQLEMDAMLTTPSSRMAEYHQQLSMQQLQQQPLPQQQHQHQHQHQQRSGPPGLVRNPMTPTMIKSPPPGLESLARNDYNGWSISQQAQQQPPPPPPPPPQQQQQQQQQQQLLQQLQQQQQQTSRLNNWASDSAIGDHGVGIRGGQDGAQDFFGAFLKSAVASQTTLGGSAAAPPNLAFQDPAIMSARISSSGNPRNSLVDSLQQPTVGGYSGSFGLVGHDPSSDIGVGNDITNSPLLQQFGLGPKRMD</sequence>
<keyword evidence="1" id="KW-0862">Zinc</keyword>
<dbReference type="GO" id="GO:0008270">
    <property type="term" value="F:zinc ion binding"/>
    <property type="evidence" value="ECO:0007669"/>
    <property type="project" value="UniProtKB-KW"/>
</dbReference>
<dbReference type="EMBL" id="JAAAHW010007223">
    <property type="protein sequence ID" value="KAF9950084.1"/>
    <property type="molecule type" value="Genomic_DNA"/>
</dbReference>
<keyword evidence="1" id="KW-0479">Metal-binding</keyword>
<feature type="compositionally biased region" description="Polar residues" evidence="2">
    <location>
        <begin position="170"/>
        <end position="185"/>
    </location>
</feature>
<protein>
    <submittedName>
        <fullName evidence="4">Transcriptional repressor general negative regulator of transcription subunit 4</fullName>
    </submittedName>
</protein>
<evidence type="ECO:0000256" key="2">
    <source>
        <dbReference type="SAM" id="MobiDB-lite"/>
    </source>
</evidence>
<comment type="caution">
    <text evidence="4">The sequence shown here is derived from an EMBL/GenBank/DDBJ whole genome shotgun (WGS) entry which is preliminary data.</text>
</comment>
<feature type="compositionally biased region" description="Polar residues" evidence="2">
    <location>
        <begin position="595"/>
        <end position="607"/>
    </location>
</feature>
<feature type="region of interest" description="Disordered" evidence="2">
    <location>
        <begin position="286"/>
        <end position="442"/>
    </location>
</feature>
<name>A0A9P6IVS5_9FUNG</name>
<feature type="zinc finger region" description="C3H1-type" evidence="1">
    <location>
        <begin position="46"/>
        <end position="73"/>
    </location>
</feature>
<feature type="region of interest" description="Disordered" evidence="2">
    <location>
        <begin position="594"/>
        <end position="624"/>
    </location>
</feature>
<dbReference type="InterPro" id="IPR000571">
    <property type="entry name" value="Znf_CCCH"/>
</dbReference>
<dbReference type="PANTHER" id="PTHR12603:SF0">
    <property type="entry name" value="CCR4-NOT TRANSCRIPTION COMPLEX SUBUNIT 4"/>
    <property type="match status" value="1"/>
</dbReference>
<feature type="compositionally biased region" description="Pro residues" evidence="2">
    <location>
        <begin position="745"/>
        <end position="755"/>
    </location>
</feature>
<dbReference type="PROSITE" id="PS50103">
    <property type="entry name" value="ZF_C3H1"/>
    <property type="match status" value="1"/>
</dbReference>
<dbReference type="GO" id="GO:0016567">
    <property type="term" value="P:protein ubiquitination"/>
    <property type="evidence" value="ECO:0007669"/>
    <property type="project" value="TreeGrafter"/>
</dbReference>
<dbReference type="AlphaFoldDB" id="A0A9P6IVS5"/>
<gene>
    <name evidence="4" type="primary">NOT4_1</name>
    <name evidence="4" type="ORF">BGZ65_006874</name>
</gene>
<feature type="compositionally biased region" description="Basic and acidic residues" evidence="2">
    <location>
        <begin position="384"/>
        <end position="442"/>
    </location>
</feature>
<feature type="region of interest" description="Disordered" evidence="2">
    <location>
        <begin position="257"/>
        <end position="276"/>
    </location>
</feature>
<organism evidence="4 5">
    <name type="scientific">Modicella reniformis</name>
    <dbReference type="NCBI Taxonomy" id="1440133"/>
    <lineage>
        <taxon>Eukaryota</taxon>
        <taxon>Fungi</taxon>
        <taxon>Fungi incertae sedis</taxon>
        <taxon>Mucoromycota</taxon>
        <taxon>Mortierellomycotina</taxon>
        <taxon>Mortierellomycetes</taxon>
        <taxon>Mortierellales</taxon>
        <taxon>Mortierellaceae</taxon>
        <taxon>Modicella</taxon>
    </lineage>
</organism>
<proteinExistence type="predicted"/>
<feature type="region of interest" description="Disordered" evidence="2">
    <location>
        <begin position="532"/>
        <end position="560"/>
    </location>
</feature>
<dbReference type="SUPFAM" id="SSF54928">
    <property type="entry name" value="RNA-binding domain, RBD"/>
    <property type="match status" value="1"/>
</dbReference>
<feature type="compositionally biased region" description="Basic and acidic residues" evidence="2">
    <location>
        <begin position="289"/>
        <end position="375"/>
    </location>
</feature>
<feature type="compositionally biased region" description="Low complexity" evidence="2">
    <location>
        <begin position="756"/>
        <end position="776"/>
    </location>
</feature>
<dbReference type="InterPro" id="IPR035979">
    <property type="entry name" value="RBD_domain_sf"/>
</dbReference>
<reference evidence="4" key="1">
    <citation type="journal article" date="2020" name="Fungal Divers.">
        <title>Resolving the Mortierellaceae phylogeny through synthesis of multi-gene phylogenetics and phylogenomics.</title>
        <authorList>
            <person name="Vandepol N."/>
            <person name="Liber J."/>
            <person name="Desiro A."/>
            <person name="Na H."/>
            <person name="Kennedy M."/>
            <person name="Barry K."/>
            <person name="Grigoriev I.V."/>
            <person name="Miller A.N."/>
            <person name="O'Donnell K."/>
            <person name="Stajich J.E."/>
            <person name="Bonito G."/>
        </authorList>
    </citation>
    <scope>NUCLEOTIDE SEQUENCE</scope>
    <source>
        <strain evidence="4">MES-2147</strain>
    </source>
</reference>
<feature type="non-terminal residue" evidence="4">
    <location>
        <position position="1"/>
    </location>
</feature>
<dbReference type="PANTHER" id="PTHR12603">
    <property type="entry name" value="CCR4-NOT TRANSCRIPTION COMPLEX RELATED"/>
    <property type="match status" value="1"/>
</dbReference>
<feature type="region of interest" description="Disordered" evidence="2">
    <location>
        <begin position="85"/>
        <end position="200"/>
    </location>
</feature>
<feature type="compositionally biased region" description="Low complexity" evidence="2">
    <location>
        <begin position="675"/>
        <end position="693"/>
    </location>
</feature>
<evidence type="ECO:0000313" key="5">
    <source>
        <dbReference type="Proteomes" id="UP000749646"/>
    </source>
</evidence>
<feature type="region of interest" description="Disordered" evidence="2">
    <location>
        <begin position="670"/>
        <end position="781"/>
    </location>
</feature>
<feature type="domain" description="C3H1-type" evidence="3">
    <location>
        <begin position="46"/>
        <end position="73"/>
    </location>
</feature>
<accession>A0A9P6IVS5</accession>
<dbReference type="Gene3D" id="3.30.70.330">
    <property type="match status" value="1"/>
</dbReference>